<dbReference type="Proteomes" id="UP000095287">
    <property type="component" value="Unplaced"/>
</dbReference>
<dbReference type="WBParaSite" id="L893_g2588.t1">
    <property type="protein sequence ID" value="L893_g2588.t1"/>
    <property type="gene ID" value="L893_g2588"/>
</dbReference>
<protein>
    <submittedName>
        <fullName evidence="2">Uncharacterized protein</fullName>
    </submittedName>
</protein>
<accession>A0A1I7ZFC8</accession>
<name>A0A1I7ZFC8_9BILA</name>
<sequence>MASPLPSIQWLPQTDAITAYLAPNFLCTRSLLLNNSTRPSPHPLGNSGLRRTSALDSGRRHLFHVLDAFTVQTNPLASSAYRPSRASIDLLLLLLVPKTPTPSGGSFA</sequence>
<evidence type="ECO:0000313" key="1">
    <source>
        <dbReference type="Proteomes" id="UP000095287"/>
    </source>
</evidence>
<organism evidence="1 2">
    <name type="scientific">Steinernema glaseri</name>
    <dbReference type="NCBI Taxonomy" id="37863"/>
    <lineage>
        <taxon>Eukaryota</taxon>
        <taxon>Metazoa</taxon>
        <taxon>Ecdysozoa</taxon>
        <taxon>Nematoda</taxon>
        <taxon>Chromadorea</taxon>
        <taxon>Rhabditida</taxon>
        <taxon>Tylenchina</taxon>
        <taxon>Panagrolaimomorpha</taxon>
        <taxon>Strongyloidoidea</taxon>
        <taxon>Steinernematidae</taxon>
        <taxon>Steinernema</taxon>
    </lineage>
</organism>
<evidence type="ECO:0000313" key="2">
    <source>
        <dbReference type="WBParaSite" id="L893_g2588.t1"/>
    </source>
</evidence>
<keyword evidence="1" id="KW-1185">Reference proteome</keyword>
<proteinExistence type="predicted"/>
<dbReference type="AlphaFoldDB" id="A0A1I7ZFC8"/>
<reference evidence="2" key="1">
    <citation type="submission" date="2016-11" db="UniProtKB">
        <authorList>
            <consortium name="WormBaseParasite"/>
        </authorList>
    </citation>
    <scope>IDENTIFICATION</scope>
</reference>